<sequence>MKRLFPNTLRDIARHTDKTVKLADFLTKAELDLNVSVLAKIDPQADPVELIEAFDKDLSKTSNSIFDVWELVKTADSSHVVHHLKNPEKNLTKIFGEKYDESKRTISFKGFEIDLNKEYDTDHIKALIVKSITGLDFDSYQELKTRRKKIFRFNDADLNTDFDKVQYLSAIKEVEQYKGVIENIRSIAASYLDSRNRMGGNSLNVIDQEITFERAMIDSVVNTSTYISKTIGIEQASRKHKDDAKAIKSLQDAIDRSKLVEAVEVDQDASIEAMTFALKELDSINPNMSNEAQRLIFKARKLGNYNANGLYVDAGKILAVDIKSPSSIIHELTHAIDFNNEDIKQSKARSIMVSTLREHMNIDEMSEVMPANKVSYYNRDTEIIARMGEIGFLLNKFDYTPNEPFETFADRVRAAEASVDNPYELNLSHPIDHYLTHENIYFNIATMQPEVLMNIRKFSRAFFGVNGQEPESVNDFKVEKAPTVKLGERSPSSRYQLKSVSLIKEDNIDFILEYNKAEKVVDPVALLEHIFTQTTHLDRTTLSHPKGKAPAQKAIVRKVVDWVKKENDPILAKAVIDNLLEIGFYEKVGRTRCKETVDTYTAKVTREGIASGKSMIFSTIRDKYAEEVAAKDKAYKDAIEDAHNYSDEVERIQKLEKIEQAKTEWKLAGRKAGDEFRALEESELPEATSLASNRYKYWHADTKKSGTYRGKAYYTNNHFLSEFRESMTEPMREFAIEALKGDYKSIMNLLTKEDDLLYVLANDEAFRSKFDESELKGMDEHLSGIIAANGLLDYVFDQDNMFLYNSGSHLKKMTSKAAPLNVFDLKGMGFENVLELEIAMIKGEVKPSKFYCAAPEIFSEWCNARNTREQMLQEYADYTFKPVTVENVEKLIDEAFNTADYLNDFTSELEGSLSNLTVNPKNQKTILDIATEEEAMEALRIDPKPDPLPKPKEKPTEKPKPMSGAQISLF</sequence>
<evidence type="ECO:0000256" key="1">
    <source>
        <dbReference type="SAM" id="MobiDB-lite"/>
    </source>
</evidence>
<feature type="region of interest" description="Disordered" evidence="1">
    <location>
        <begin position="938"/>
        <end position="970"/>
    </location>
</feature>
<name>A0AAW8Q1P4_VIBPH</name>
<evidence type="ECO:0000313" key="2">
    <source>
        <dbReference type="EMBL" id="MDS1821549.1"/>
    </source>
</evidence>
<dbReference type="Proteomes" id="UP001253193">
    <property type="component" value="Unassembled WGS sequence"/>
</dbReference>
<evidence type="ECO:0000313" key="3">
    <source>
        <dbReference type="Proteomes" id="UP001253193"/>
    </source>
</evidence>
<dbReference type="EMBL" id="JAUHGG010000003">
    <property type="protein sequence ID" value="MDS1821549.1"/>
    <property type="molecule type" value="Genomic_DNA"/>
</dbReference>
<reference evidence="2" key="1">
    <citation type="submission" date="2023-06" db="EMBL/GenBank/DDBJ databases">
        <title>Genomic Diversity of Vibrio spp. and Metagenomic Analysis of Pathogens in Florida Gulf Coastal Waters Following Hurricane Ian.</title>
        <authorList>
            <person name="Brumfield K.D."/>
        </authorList>
    </citation>
    <scope>NUCLEOTIDE SEQUENCE</scope>
    <source>
        <strain evidence="2">WBS2B-138</strain>
    </source>
</reference>
<feature type="compositionally biased region" description="Basic and acidic residues" evidence="1">
    <location>
        <begin position="938"/>
        <end position="960"/>
    </location>
</feature>
<protein>
    <recommendedName>
        <fullName evidence="4">Large polyvalent protein-associated domain-containing protein</fullName>
    </recommendedName>
</protein>
<dbReference type="AlphaFoldDB" id="A0AAW8Q1P4"/>
<gene>
    <name evidence="2" type="ORF">QX249_12825</name>
</gene>
<evidence type="ECO:0008006" key="4">
    <source>
        <dbReference type="Google" id="ProtNLM"/>
    </source>
</evidence>
<accession>A0AAW8Q1P4</accession>
<organism evidence="2 3">
    <name type="scientific">Vibrio parahaemolyticus</name>
    <dbReference type="NCBI Taxonomy" id="670"/>
    <lineage>
        <taxon>Bacteria</taxon>
        <taxon>Pseudomonadati</taxon>
        <taxon>Pseudomonadota</taxon>
        <taxon>Gammaproteobacteria</taxon>
        <taxon>Vibrionales</taxon>
        <taxon>Vibrionaceae</taxon>
        <taxon>Vibrio</taxon>
    </lineage>
</organism>
<proteinExistence type="predicted"/>
<comment type="caution">
    <text evidence="2">The sequence shown here is derived from an EMBL/GenBank/DDBJ whole genome shotgun (WGS) entry which is preliminary data.</text>
</comment>
<dbReference type="RefSeq" id="WP_311020455.1">
    <property type="nucleotide sequence ID" value="NZ_JAUHGG010000003.1"/>
</dbReference>